<evidence type="ECO:0008006" key="4">
    <source>
        <dbReference type="Google" id="ProtNLM"/>
    </source>
</evidence>
<name>A0AAE0N4Z1_9PEZI</name>
<reference evidence="2" key="2">
    <citation type="submission" date="2023-06" db="EMBL/GenBank/DDBJ databases">
        <authorList>
            <consortium name="Lawrence Berkeley National Laboratory"/>
            <person name="Haridas S."/>
            <person name="Hensen N."/>
            <person name="Bonometti L."/>
            <person name="Westerberg I."/>
            <person name="Brannstrom I.O."/>
            <person name="Guillou S."/>
            <person name="Cros-Aarteil S."/>
            <person name="Calhoun S."/>
            <person name="Kuo A."/>
            <person name="Mondo S."/>
            <person name="Pangilinan J."/>
            <person name="Riley R."/>
            <person name="Labutti K."/>
            <person name="Andreopoulos B."/>
            <person name="Lipzen A."/>
            <person name="Chen C."/>
            <person name="Yanf M."/>
            <person name="Daum C."/>
            <person name="Ng V."/>
            <person name="Clum A."/>
            <person name="Steindorff A."/>
            <person name="Ohm R."/>
            <person name="Martin F."/>
            <person name="Silar P."/>
            <person name="Natvig D."/>
            <person name="Lalanne C."/>
            <person name="Gautier V."/>
            <person name="Ament-Velasquez S.L."/>
            <person name="Kruys A."/>
            <person name="Hutchinson M.I."/>
            <person name="Powell A.J."/>
            <person name="Barry K."/>
            <person name="Miller A.N."/>
            <person name="Grigoriev I.V."/>
            <person name="Debuchy R."/>
            <person name="Gladieux P."/>
            <person name="Thoren M.H."/>
            <person name="Johannesson H."/>
        </authorList>
    </citation>
    <scope>NUCLEOTIDE SEQUENCE</scope>
    <source>
        <strain evidence="2">CBS 958.72</strain>
    </source>
</reference>
<proteinExistence type="predicted"/>
<evidence type="ECO:0000256" key="1">
    <source>
        <dbReference type="SAM" id="MobiDB-lite"/>
    </source>
</evidence>
<dbReference type="Proteomes" id="UP001287356">
    <property type="component" value="Unassembled WGS sequence"/>
</dbReference>
<dbReference type="EMBL" id="JAULSN010000006">
    <property type="protein sequence ID" value="KAK3369614.1"/>
    <property type="molecule type" value="Genomic_DNA"/>
</dbReference>
<protein>
    <recommendedName>
        <fullName evidence="4">F-box domain-containing protein</fullName>
    </recommendedName>
</protein>
<organism evidence="2 3">
    <name type="scientific">Lasiosphaeria ovina</name>
    <dbReference type="NCBI Taxonomy" id="92902"/>
    <lineage>
        <taxon>Eukaryota</taxon>
        <taxon>Fungi</taxon>
        <taxon>Dikarya</taxon>
        <taxon>Ascomycota</taxon>
        <taxon>Pezizomycotina</taxon>
        <taxon>Sordariomycetes</taxon>
        <taxon>Sordariomycetidae</taxon>
        <taxon>Sordariales</taxon>
        <taxon>Lasiosphaeriaceae</taxon>
        <taxon>Lasiosphaeria</taxon>
    </lineage>
</organism>
<feature type="region of interest" description="Disordered" evidence="1">
    <location>
        <begin position="1"/>
        <end position="74"/>
    </location>
</feature>
<gene>
    <name evidence="2" type="ORF">B0T24DRAFT_596336</name>
</gene>
<keyword evidence="3" id="KW-1185">Reference proteome</keyword>
<reference evidence="2" key="1">
    <citation type="journal article" date="2023" name="Mol. Phylogenet. Evol.">
        <title>Genome-scale phylogeny and comparative genomics of the fungal order Sordariales.</title>
        <authorList>
            <person name="Hensen N."/>
            <person name="Bonometti L."/>
            <person name="Westerberg I."/>
            <person name="Brannstrom I.O."/>
            <person name="Guillou S."/>
            <person name="Cros-Aarteil S."/>
            <person name="Calhoun S."/>
            <person name="Haridas S."/>
            <person name="Kuo A."/>
            <person name="Mondo S."/>
            <person name="Pangilinan J."/>
            <person name="Riley R."/>
            <person name="LaButti K."/>
            <person name="Andreopoulos B."/>
            <person name="Lipzen A."/>
            <person name="Chen C."/>
            <person name="Yan M."/>
            <person name="Daum C."/>
            <person name="Ng V."/>
            <person name="Clum A."/>
            <person name="Steindorff A."/>
            <person name="Ohm R.A."/>
            <person name="Martin F."/>
            <person name="Silar P."/>
            <person name="Natvig D.O."/>
            <person name="Lalanne C."/>
            <person name="Gautier V."/>
            <person name="Ament-Velasquez S.L."/>
            <person name="Kruys A."/>
            <person name="Hutchinson M.I."/>
            <person name="Powell A.J."/>
            <person name="Barry K."/>
            <person name="Miller A.N."/>
            <person name="Grigoriev I.V."/>
            <person name="Debuchy R."/>
            <person name="Gladieux P."/>
            <person name="Hiltunen Thoren M."/>
            <person name="Johannesson H."/>
        </authorList>
    </citation>
    <scope>NUCLEOTIDE SEQUENCE</scope>
    <source>
        <strain evidence="2">CBS 958.72</strain>
    </source>
</reference>
<accession>A0AAE0N4Z1</accession>
<sequence>MDANNSINTNSASNNVSANDASSTNAVSDNASPSVNNASPSANNFSSNNVPSNDVPSDNVPGNNSASNNAATARNHTRVFGSRLTENQVAWRMQLALGLCENDLSEAEANEAKKNKEEEKHAIPFMRLPIEIRAHMLGFLDVYSVHQTNQANRSLNDAFRAFENGTLRSVVINTLPENAINRAMICIYLTRMRTARGLEVCRIISRNADRKYNLYSASDRAARLDAMVQRLDDPPIFDVRRHVARVGQAEMDEFLLAAADIADLFKCEKLRPLSGEDAKEALALHYASRRSSNNYRTVLSRTFAARSADGFREHAFYHDEHHRRCQALVEREMRLRGLTDPTMGPMFNEASARVVVRELMFGGREY</sequence>
<dbReference type="AlphaFoldDB" id="A0AAE0N4Z1"/>
<evidence type="ECO:0000313" key="2">
    <source>
        <dbReference type="EMBL" id="KAK3369614.1"/>
    </source>
</evidence>
<evidence type="ECO:0000313" key="3">
    <source>
        <dbReference type="Proteomes" id="UP001287356"/>
    </source>
</evidence>
<comment type="caution">
    <text evidence="2">The sequence shown here is derived from an EMBL/GenBank/DDBJ whole genome shotgun (WGS) entry which is preliminary data.</text>
</comment>